<protein>
    <submittedName>
        <fullName evidence="1">Uncharacterized protein</fullName>
    </submittedName>
</protein>
<organism evidence="1 2">
    <name type="scientific">Ficus carica</name>
    <name type="common">Common fig</name>
    <dbReference type="NCBI Taxonomy" id="3494"/>
    <lineage>
        <taxon>Eukaryota</taxon>
        <taxon>Viridiplantae</taxon>
        <taxon>Streptophyta</taxon>
        <taxon>Embryophyta</taxon>
        <taxon>Tracheophyta</taxon>
        <taxon>Spermatophyta</taxon>
        <taxon>Magnoliopsida</taxon>
        <taxon>eudicotyledons</taxon>
        <taxon>Gunneridae</taxon>
        <taxon>Pentapetalae</taxon>
        <taxon>rosids</taxon>
        <taxon>fabids</taxon>
        <taxon>Rosales</taxon>
        <taxon>Moraceae</taxon>
        <taxon>Ficeae</taxon>
        <taxon>Ficus</taxon>
    </lineage>
</organism>
<keyword evidence="2" id="KW-1185">Reference proteome</keyword>
<dbReference type="Proteomes" id="UP001187192">
    <property type="component" value="Unassembled WGS sequence"/>
</dbReference>
<sequence length="74" mass="8336">MSSSIVRSSDFQATELIANAEKLLCPGNRISPSGFWFLSLITYRLTNPSFSDFTNNKVAMSNGFWHVFAHVHLQ</sequence>
<evidence type="ECO:0000313" key="1">
    <source>
        <dbReference type="EMBL" id="GMN43261.1"/>
    </source>
</evidence>
<accession>A0AA88AFZ7</accession>
<dbReference type="AlphaFoldDB" id="A0AA88AFZ7"/>
<name>A0AA88AFZ7_FICCA</name>
<evidence type="ECO:0000313" key="2">
    <source>
        <dbReference type="Proteomes" id="UP001187192"/>
    </source>
</evidence>
<dbReference type="EMBL" id="BTGU01000016">
    <property type="protein sequence ID" value="GMN43261.1"/>
    <property type="molecule type" value="Genomic_DNA"/>
</dbReference>
<proteinExistence type="predicted"/>
<dbReference type="Gramene" id="FCD_00020098-RA">
    <property type="protein sequence ID" value="FCD_00020098-RA:cds"/>
    <property type="gene ID" value="FCD_00020098"/>
</dbReference>
<gene>
    <name evidence="1" type="ORF">TIFTF001_012460</name>
</gene>
<reference evidence="1" key="1">
    <citation type="submission" date="2023-07" db="EMBL/GenBank/DDBJ databases">
        <title>draft genome sequence of fig (Ficus carica).</title>
        <authorList>
            <person name="Takahashi T."/>
            <person name="Nishimura K."/>
        </authorList>
    </citation>
    <scope>NUCLEOTIDE SEQUENCE</scope>
</reference>
<comment type="caution">
    <text evidence="1">The sequence shown here is derived from an EMBL/GenBank/DDBJ whole genome shotgun (WGS) entry which is preliminary data.</text>
</comment>